<feature type="active site" description="Proton donor/acceptor" evidence="7">
    <location>
        <position position="937"/>
    </location>
</feature>
<evidence type="ECO:0000256" key="4">
    <source>
        <dbReference type="ARBA" id="ARBA00022801"/>
    </source>
</evidence>
<dbReference type="PROSITE" id="PS52035">
    <property type="entry name" value="PEPTIDASE_M14"/>
    <property type="match status" value="1"/>
</dbReference>
<dbReference type="AlphaFoldDB" id="A0A165Z9Y8"/>
<dbReference type="Gene3D" id="3.40.630.10">
    <property type="entry name" value="Zn peptidases"/>
    <property type="match status" value="1"/>
</dbReference>
<organism evidence="10 11">
    <name type="scientific">Aeribacillus pallidus</name>
    <dbReference type="NCBI Taxonomy" id="33936"/>
    <lineage>
        <taxon>Bacteria</taxon>
        <taxon>Bacillati</taxon>
        <taxon>Bacillota</taxon>
        <taxon>Bacilli</taxon>
        <taxon>Bacillales</taxon>
        <taxon>Bacillaceae</taxon>
        <taxon>Aeribacillus</taxon>
    </lineage>
</organism>
<keyword evidence="6" id="KW-0482">Metalloprotease</keyword>
<feature type="region of interest" description="Disordered" evidence="8">
    <location>
        <begin position="169"/>
        <end position="219"/>
    </location>
</feature>
<dbReference type="RefSeq" id="WP_063386310.1">
    <property type="nucleotide sequence ID" value="NZ_LWBR01000001.1"/>
</dbReference>
<dbReference type="EMBL" id="LWBR01000001">
    <property type="protein sequence ID" value="KZN98029.1"/>
    <property type="molecule type" value="Genomic_DNA"/>
</dbReference>
<protein>
    <recommendedName>
        <fullName evidence="9">Peptidase M14 domain-containing protein</fullName>
    </recommendedName>
</protein>
<keyword evidence="3" id="KW-0645">Protease</keyword>
<feature type="domain" description="Peptidase M14" evidence="9">
    <location>
        <begin position="676"/>
        <end position="970"/>
    </location>
</feature>
<evidence type="ECO:0000256" key="2">
    <source>
        <dbReference type="ARBA" id="ARBA00005988"/>
    </source>
</evidence>
<dbReference type="PANTHER" id="PTHR11705">
    <property type="entry name" value="PROTEASE FAMILY M14 CARBOXYPEPTIDASE A,B"/>
    <property type="match status" value="1"/>
</dbReference>
<dbReference type="CDD" id="cd06229">
    <property type="entry name" value="M14_Endopeptidase_I"/>
    <property type="match status" value="1"/>
</dbReference>
<evidence type="ECO:0000313" key="10">
    <source>
        <dbReference type="EMBL" id="KZN98029.1"/>
    </source>
</evidence>
<evidence type="ECO:0000313" key="11">
    <source>
        <dbReference type="Proteomes" id="UP000076476"/>
    </source>
</evidence>
<dbReference type="Proteomes" id="UP000076476">
    <property type="component" value="Unassembled WGS sequence"/>
</dbReference>
<dbReference type="GO" id="GO:0005615">
    <property type="term" value="C:extracellular space"/>
    <property type="evidence" value="ECO:0007669"/>
    <property type="project" value="TreeGrafter"/>
</dbReference>
<dbReference type="InterPro" id="IPR000834">
    <property type="entry name" value="Peptidase_M14"/>
</dbReference>
<name>A0A165Z9Y8_9BACI</name>
<evidence type="ECO:0000256" key="3">
    <source>
        <dbReference type="ARBA" id="ARBA00022670"/>
    </source>
</evidence>
<comment type="caution">
    <text evidence="10">The sequence shown here is derived from an EMBL/GenBank/DDBJ whole genome shotgun (WGS) entry which is preliminary data.</text>
</comment>
<dbReference type="Pfam" id="PF00246">
    <property type="entry name" value="Peptidase_M14"/>
    <property type="match status" value="1"/>
</dbReference>
<dbReference type="GO" id="GO:0004181">
    <property type="term" value="F:metallocarboxypeptidase activity"/>
    <property type="evidence" value="ECO:0007669"/>
    <property type="project" value="InterPro"/>
</dbReference>
<evidence type="ECO:0000256" key="7">
    <source>
        <dbReference type="PROSITE-ProRule" id="PRU01379"/>
    </source>
</evidence>
<dbReference type="PANTHER" id="PTHR11705:SF143">
    <property type="entry name" value="SLL0236 PROTEIN"/>
    <property type="match status" value="1"/>
</dbReference>
<dbReference type="SMART" id="SM00631">
    <property type="entry name" value="Zn_pept"/>
    <property type="match status" value="1"/>
</dbReference>
<evidence type="ECO:0000256" key="6">
    <source>
        <dbReference type="ARBA" id="ARBA00023049"/>
    </source>
</evidence>
<dbReference type="GO" id="GO:0006508">
    <property type="term" value="P:proteolysis"/>
    <property type="evidence" value="ECO:0007669"/>
    <property type="project" value="UniProtKB-KW"/>
</dbReference>
<keyword evidence="11" id="KW-1185">Reference proteome</keyword>
<keyword evidence="4" id="KW-0378">Hydrolase</keyword>
<dbReference type="STRING" id="33936.AZI98_00360"/>
<dbReference type="SUPFAM" id="SSF53187">
    <property type="entry name" value="Zn-dependent exopeptidases"/>
    <property type="match status" value="1"/>
</dbReference>
<dbReference type="InterPro" id="IPR034274">
    <property type="entry name" value="ENP1_M14_CPD"/>
</dbReference>
<reference evidence="10 11" key="1">
    <citation type="submission" date="2016-04" db="EMBL/GenBank/DDBJ databases">
        <title>Draft genome sequence of Aeribacillus pallidus 8m3 from petroleum reservoir.</title>
        <authorList>
            <person name="Poltaraus A.B."/>
            <person name="Nazina T.N."/>
            <person name="Tourova T.P."/>
            <person name="Malakho S.M."/>
            <person name="Korshunova A.V."/>
            <person name="Sokolova D.S."/>
        </authorList>
    </citation>
    <scope>NUCLEOTIDE SEQUENCE [LARGE SCALE GENOMIC DNA]</scope>
    <source>
        <strain evidence="10 11">8m3</strain>
    </source>
</reference>
<evidence type="ECO:0000256" key="1">
    <source>
        <dbReference type="ARBA" id="ARBA00001947"/>
    </source>
</evidence>
<keyword evidence="5" id="KW-0862">Zinc</keyword>
<feature type="compositionally biased region" description="Basic and acidic residues" evidence="8">
    <location>
        <begin position="197"/>
        <end position="218"/>
    </location>
</feature>
<comment type="cofactor">
    <cofactor evidence="1">
        <name>Zn(2+)</name>
        <dbReference type="ChEBI" id="CHEBI:29105"/>
    </cofactor>
</comment>
<evidence type="ECO:0000259" key="9">
    <source>
        <dbReference type="PROSITE" id="PS52035"/>
    </source>
</evidence>
<comment type="similarity">
    <text evidence="2 7">Belongs to the peptidase M14 family.</text>
</comment>
<gene>
    <name evidence="10" type="ORF">AZI98_00360</name>
</gene>
<proteinExistence type="inferred from homology"/>
<feature type="compositionally biased region" description="Basic and acidic residues" evidence="8">
    <location>
        <begin position="176"/>
        <end position="187"/>
    </location>
</feature>
<evidence type="ECO:0000256" key="8">
    <source>
        <dbReference type="SAM" id="MobiDB-lite"/>
    </source>
</evidence>
<dbReference type="PRINTS" id="PR00765">
    <property type="entry name" value="CRBOXYPTASEA"/>
</dbReference>
<accession>A0A165Z9Y8</accession>
<dbReference type="OrthoDB" id="9802862at2"/>
<sequence>MTKRYFSIFLAFIMIFSLFFQPVLNDVYANKTDAVSLVSLKKDFVITDDTNQILGTISKDAEIFVKKTENGNYVFDWLGKEMELPQDQFELSESQLNYYNVNGESSSIVDFKSFKERVKVSDPTSNKTIAYIEPNQDIPFIEENENQLKVIIGNREGIITLKKTDQATDANTELPVQEKDVNNKESVPDSNDVNTENDFKNSEEINKQTEGTNNREHQQTSLAQNIKEKQLNNEILSFTKNIKYFKALEDLAVYVKRNGKLVKVGTLEKGQTYPRIRDYGNWHEIQFGKYKGYVHKNGTAAVLSPSIKNINKSYKISSYLLKITKNAQVYDNSSGKLVKFGEIYKGNEYPVIGDYGKWWRIDYLGRIGYIQKSQGELLFTANIKYFQVIQDQTPVYIKGKDKLIKVGALVKGQAYPRIRDYGNWHEIRFGKYKGYVHKNGTAAVLSPSIKNINKSYKNSSYLLKITKNAQVYDNSSGKLVKFGEIYKGNEYPVVADYGKWWRIDYLGRIGYIQKSQGELLFTANTKYFQVTRDNTPIYIKGKDKLVKVGMLEKGQTYPRIRDYGNWHGIQFGSKKGYIHKLSTVPAIKFGQKKVGQSKTNIGTFVALKNAVIYDNSGKKLVPFATISKNIEYPIEAPYGNWLKIHIANRVGYVHKSDVKVSLKKQAKPGNLVNPNQVYTYEEMVRDISELEKAYPNLISKRIIGQSVDGRNIYAVKLGKGKTEIMINGSHHAREYITTNLLMEMIDVYAYAYSKNLRVDGYPVRSILNNASIWFVPMVNPDGVTLVQKGHRSAKNPAYVLKLNGGSTNFAAWKANIRGVDLNRQYPADWYRIAGNTGRPSPQNYKGPRPLNEPEAKAMVNFTLSRNFKTAVSYHSSGEIIYWHFNTPKQHEVRDRKIASMIASKTGYRLVPPSNNPSGGGFTDWFISTQKKPAFTPEVAPYVGNRPVPISYFPSIWKKNQSIGIMLADEAYKNRNTR</sequence>
<dbReference type="GO" id="GO:0008270">
    <property type="term" value="F:zinc ion binding"/>
    <property type="evidence" value="ECO:0007669"/>
    <property type="project" value="InterPro"/>
</dbReference>
<evidence type="ECO:0000256" key="5">
    <source>
        <dbReference type="ARBA" id="ARBA00022833"/>
    </source>
</evidence>